<sequence length="141" mass="14958">MQIGVDTQRAVENKRIFVIDDDDVSGIALQFMLADENETHVFGELDAALDKASAWPPQLVLLGHGLCGGREGGLIAHLRANLGGAKILLVCDAASAPDVAALRAYGADGLLTRPLDLATVRRKVDAQLGRRTPLGIPLVVR</sequence>
<dbReference type="RefSeq" id="WP_076603834.1">
    <property type="nucleotide sequence ID" value="NZ_FTMD01000016.1"/>
</dbReference>
<dbReference type="EMBL" id="FTMD01000016">
    <property type="protein sequence ID" value="SIR46302.1"/>
    <property type="molecule type" value="Genomic_DNA"/>
</dbReference>
<dbReference type="Proteomes" id="UP000186819">
    <property type="component" value="Unassembled WGS sequence"/>
</dbReference>
<feature type="domain" description="Response regulatory" evidence="2">
    <location>
        <begin position="15"/>
        <end position="128"/>
    </location>
</feature>
<accession>A0A1N7B4U2</accession>
<dbReference type="STRING" id="34027.SAMN05421829_11649"/>
<dbReference type="SMART" id="SM00448">
    <property type="entry name" value="REC"/>
    <property type="match status" value="1"/>
</dbReference>
<reference evidence="4" key="1">
    <citation type="submission" date="2017-01" db="EMBL/GenBank/DDBJ databases">
        <authorList>
            <person name="Varghese N."/>
            <person name="Submissions S."/>
        </authorList>
    </citation>
    <scope>NUCLEOTIDE SEQUENCE [LARGE SCALE GENOMIC DNA]</scope>
    <source>
        <strain evidence="4">ATCC 51758</strain>
    </source>
</reference>
<dbReference type="InterPro" id="IPR001789">
    <property type="entry name" value="Sig_transdc_resp-reg_receiver"/>
</dbReference>
<comment type="caution">
    <text evidence="1">Lacks conserved residue(s) required for the propagation of feature annotation.</text>
</comment>
<evidence type="ECO:0000259" key="2">
    <source>
        <dbReference type="PROSITE" id="PS50110"/>
    </source>
</evidence>
<evidence type="ECO:0000313" key="4">
    <source>
        <dbReference type="Proteomes" id="UP000186819"/>
    </source>
</evidence>
<name>A0A1N7B4U2_9RHOO</name>
<gene>
    <name evidence="3" type="ORF">SAMN05421829_11649</name>
</gene>
<dbReference type="OrthoDB" id="8563041at2"/>
<dbReference type="Gene3D" id="3.40.50.2300">
    <property type="match status" value="1"/>
</dbReference>
<dbReference type="GO" id="GO:0000160">
    <property type="term" value="P:phosphorelay signal transduction system"/>
    <property type="evidence" value="ECO:0007669"/>
    <property type="project" value="InterPro"/>
</dbReference>
<protein>
    <submittedName>
        <fullName evidence="3">Response regulator receiver domain-containing protein</fullName>
    </submittedName>
</protein>
<evidence type="ECO:0000256" key="1">
    <source>
        <dbReference type="PROSITE-ProRule" id="PRU00169"/>
    </source>
</evidence>
<organism evidence="3 4">
    <name type="scientific">Aromatoleum tolulyticum</name>
    <dbReference type="NCBI Taxonomy" id="34027"/>
    <lineage>
        <taxon>Bacteria</taxon>
        <taxon>Pseudomonadati</taxon>
        <taxon>Pseudomonadota</taxon>
        <taxon>Betaproteobacteria</taxon>
        <taxon>Rhodocyclales</taxon>
        <taxon>Rhodocyclaceae</taxon>
        <taxon>Aromatoleum</taxon>
    </lineage>
</organism>
<evidence type="ECO:0000313" key="3">
    <source>
        <dbReference type="EMBL" id="SIR46302.1"/>
    </source>
</evidence>
<dbReference type="InterPro" id="IPR011006">
    <property type="entry name" value="CheY-like_superfamily"/>
</dbReference>
<dbReference type="SUPFAM" id="SSF52172">
    <property type="entry name" value="CheY-like"/>
    <property type="match status" value="1"/>
</dbReference>
<proteinExistence type="predicted"/>
<dbReference type="CDD" id="cd00156">
    <property type="entry name" value="REC"/>
    <property type="match status" value="1"/>
</dbReference>
<keyword evidence="4" id="KW-1185">Reference proteome</keyword>
<dbReference type="PROSITE" id="PS50110">
    <property type="entry name" value="RESPONSE_REGULATORY"/>
    <property type="match status" value="1"/>
</dbReference>
<dbReference type="AlphaFoldDB" id="A0A1N7B4U2"/>